<dbReference type="InterPro" id="IPR011006">
    <property type="entry name" value="CheY-like_superfamily"/>
</dbReference>
<dbReference type="EMBL" id="FQWC01000007">
    <property type="protein sequence ID" value="SHH40606.1"/>
    <property type="molecule type" value="Genomic_DNA"/>
</dbReference>
<feature type="modified residue" description="4-aspartylphosphate" evidence="1">
    <location>
        <position position="53"/>
    </location>
</feature>
<gene>
    <name evidence="4" type="ORF">SAMN05443663_107180</name>
</gene>
<dbReference type="GO" id="GO:0003677">
    <property type="term" value="F:DNA binding"/>
    <property type="evidence" value="ECO:0007669"/>
    <property type="project" value="InterPro"/>
</dbReference>
<dbReference type="Proteomes" id="UP000184071">
    <property type="component" value="Unassembled WGS sequence"/>
</dbReference>
<dbReference type="Pfam" id="PF04397">
    <property type="entry name" value="LytTR"/>
    <property type="match status" value="1"/>
</dbReference>
<dbReference type="FunFam" id="3.40.50.2300:FF:000361">
    <property type="entry name" value="Two-component system response regulator"/>
    <property type="match status" value="1"/>
</dbReference>
<accession>A0A1M5SQ40</accession>
<dbReference type="InterPro" id="IPR007492">
    <property type="entry name" value="LytTR_DNA-bd_dom"/>
</dbReference>
<organism evidence="4 5">
    <name type="scientific">Flavobacterium defluvii</name>
    <dbReference type="NCBI Taxonomy" id="370979"/>
    <lineage>
        <taxon>Bacteria</taxon>
        <taxon>Pseudomonadati</taxon>
        <taxon>Bacteroidota</taxon>
        <taxon>Flavobacteriia</taxon>
        <taxon>Flavobacteriales</taxon>
        <taxon>Flavobacteriaceae</taxon>
        <taxon>Flavobacterium</taxon>
    </lineage>
</organism>
<evidence type="ECO:0000313" key="4">
    <source>
        <dbReference type="EMBL" id="SHH40606.1"/>
    </source>
</evidence>
<dbReference type="InterPro" id="IPR001789">
    <property type="entry name" value="Sig_transdc_resp-reg_receiver"/>
</dbReference>
<evidence type="ECO:0000256" key="1">
    <source>
        <dbReference type="PROSITE-ProRule" id="PRU00169"/>
    </source>
</evidence>
<dbReference type="PROSITE" id="PS50110">
    <property type="entry name" value="RESPONSE_REGULATORY"/>
    <property type="match status" value="1"/>
</dbReference>
<dbReference type="InterPro" id="IPR046947">
    <property type="entry name" value="LytR-like"/>
</dbReference>
<evidence type="ECO:0000313" key="5">
    <source>
        <dbReference type="Proteomes" id="UP000184071"/>
    </source>
</evidence>
<reference evidence="5" key="1">
    <citation type="submission" date="2016-11" db="EMBL/GenBank/DDBJ databases">
        <authorList>
            <person name="Varghese N."/>
            <person name="Submissions S."/>
        </authorList>
    </citation>
    <scope>NUCLEOTIDE SEQUENCE [LARGE SCALE GENOMIC DNA]</scope>
    <source>
        <strain evidence="5">DSM 17963</strain>
    </source>
</reference>
<dbReference type="SMART" id="SM00850">
    <property type="entry name" value="LytTR"/>
    <property type="match status" value="1"/>
</dbReference>
<dbReference type="Pfam" id="PF00072">
    <property type="entry name" value="Response_reg"/>
    <property type="match status" value="1"/>
</dbReference>
<feature type="domain" description="HTH LytTR-type" evidence="3">
    <location>
        <begin position="149"/>
        <end position="255"/>
    </location>
</feature>
<proteinExistence type="predicted"/>
<feature type="domain" description="Response regulatory" evidence="2">
    <location>
        <begin position="2"/>
        <end position="113"/>
    </location>
</feature>
<name>A0A1M5SQ40_9FLAO</name>
<evidence type="ECO:0000259" key="2">
    <source>
        <dbReference type="PROSITE" id="PS50110"/>
    </source>
</evidence>
<sequence>MITLIIEDEKPAARLLQRKLEKLDVTVETMLHSVEESVEWFANNQHPDLIFLDIQLSDGLSFEIFEKIDIKSAIIFTTAYDEYALKAFKLNSIDYLLKPIDEDDLEAAVSKFKSRLPKTTAETSNIQLDFEQIRQMLSNPFEKTYKKRFTVKIGQHLKVITKEEIECFFSENKGTYIHTYDNRNYLIDSTLEILEQELDKKDFFRVSRKFIVPLQAIKEIQVYTNSRLKVILPTYKEDEVIVSREKVQDFKSWLG</sequence>
<dbReference type="GO" id="GO:0000156">
    <property type="term" value="F:phosphorelay response regulator activity"/>
    <property type="evidence" value="ECO:0007669"/>
    <property type="project" value="InterPro"/>
</dbReference>
<dbReference type="PANTHER" id="PTHR37299">
    <property type="entry name" value="TRANSCRIPTIONAL REGULATOR-RELATED"/>
    <property type="match status" value="1"/>
</dbReference>
<evidence type="ECO:0000259" key="3">
    <source>
        <dbReference type="PROSITE" id="PS50930"/>
    </source>
</evidence>
<dbReference type="Gene3D" id="2.40.50.1020">
    <property type="entry name" value="LytTr DNA-binding domain"/>
    <property type="match status" value="1"/>
</dbReference>
<dbReference type="PANTHER" id="PTHR37299:SF1">
    <property type="entry name" value="STAGE 0 SPORULATION PROTEIN A HOMOLOG"/>
    <property type="match status" value="1"/>
</dbReference>
<dbReference type="AlphaFoldDB" id="A0A1M5SQ40"/>
<protein>
    <submittedName>
        <fullName evidence="4">Two component transcriptional regulator, LytTR family</fullName>
    </submittedName>
</protein>
<dbReference type="SUPFAM" id="SSF52172">
    <property type="entry name" value="CheY-like"/>
    <property type="match status" value="1"/>
</dbReference>
<dbReference type="SMART" id="SM00448">
    <property type="entry name" value="REC"/>
    <property type="match status" value="1"/>
</dbReference>
<keyword evidence="1" id="KW-0597">Phosphoprotein</keyword>
<dbReference type="PROSITE" id="PS50930">
    <property type="entry name" value="HTH_LYTTR"/>
    <property type="match status" value="1"/>
</dbReference>
<keyword evidence="5" id="KW-1185">Reference proteome</keyword>
<dbReference type="RefSeq" id="WP_073417145.1">
    <property type="nucleotide sequence ID" value="NZ_FQWC01000007.1"/>
</dbReference>
<dbReference type="Gene3D" id="3.40.50.2300">
    <property type="match status" value="1"/>
</dbReference>
<dbReference type="STRING" id="370979.SAMN05443663_107180"/>
<dbReference type="OrthoDB" id="2168082at2"/>